<dbReference type="OrthoDB" id="10039443at2759"/>
<dbReference type="EMBL" id="CAJNOE010000279">
    <property type="protein sequence ID" value="CAF1114432.1"/>
    <property type="molecule type" value="Genomic_DNA"/>
</dbReference>
<dbReference type="Proteomes" id="UP000663891">
    <property type="component" value="Unassembled WGS sequence"/>
</dbReference>
<reference evidence="2" key="1">
    <citation type="submission" date="2021-02" db="EMBL/GenBank/DDBJ databases">
        <authorList>
            <person name="Nowell W R."/>
        </authorList>
    </citation>
    <scope>NUCLEOTIDE SEQUENCE</scope>
</reference>
<name>A0A815SRK3_9BILA</name>
<dbReference type="Proteomes" id="UP000663860">
    <property type="component" value="Unassembled WGS sequence"/>
</dbReference>
<dbReference type="Proteomes" id="UP000663868">
    <property type="component" value="Unassembled WGS sequence"/>
</dbReference>
<dbReference type="EMBL" id="CAJOBB010000894">
    <property type="protein sequence ID" value="CAF3771933.1"/>
    <property type="molecule type" value="Genomic_DNA"/>
</dbReference>
<accession>A0A815SRK3</accession>
<dbReference type="EMBL" id="CAJOAY010001811">
    <property type="protein sequence ID" value="CAF3889269.1"/>
    <property type="molecule type" value="Genomic_DNA"/>
</dbReference>
<comment type="caution">
    <text evidence="2">The sequence shown here is derived from an EMBL/GenBank/DDBJ whole genome shotgun (WGS) entry which is preliminary data.</text>
</comment>
<evidence type="ECO:0000313" key="3">
    <source>
        <dbReference type="EMBL" id="CAF3771933.1"/>
    </source>
</evidence>
<evidence type="ECO:0000313" key="4">
    <source>
        <dbReference type="EMBL" id="CAF3889269.1"/>
    </source>
</evidence>
<dbReference type="EMBL" id="CAJNON010001988">
    <property type="protein sequence ID" value="CAF1495396.1"/>
    <property type="molecule type" value="Genomic_DNA"/>
</dbReference>
<protein>
    <submittedName>
        <fullName evidence="2">Uncharacterized protein</fullName>
    </submittedName>
</protein>
<evidence type="ECO:0000313" key="2">
    <source>
        <dbReference type="EMBL" id="CAF1495396.1"/>
    </source>
</evidence>
<proteinExistence type="predicted"/>
<organism evidence="2 5">
    <name type="scientific">Adineta steineri</name>
    <dbReference type="NCBI Taxonomy" id="433720"/>
    <lineage>
        <taxon>Eukaryota</taxon>
        <taxon>Metazoa</taxon>
        <taxon>Spiralia</taxon>
        <taxon>Gnathifera</taxon>
        <taxon>Rotifera</taxon>
        <taxon>Eurotatoria</taxon>
        <taxon>Bdelloidea</taxon>
        <taxon>Adinetida</taxon>
        <taxon>Adinetidae</taxon>
        <taxon>Adineta</taxon>
    </lineage>
</organism>
<dbReference type="Proteomes" id="UP000663881">
    <property type="component" value="Unassembled WGS sequence"/>
</dbReference>
<evidence type="ECO:0000313" key="1">
    <source>
        <dbReference type="EMBL" id="CAF1114432.1"/>
    </source>
</evidence>
<sequence>MALTLLIEQAKQIGNGKHKELNQLNEWKINIQEQFLSKRDSFDQADNNEIDPDKIATNAYNDSIDSNPPNANNIMKYIIDINRYYLELALNEVLSDFRLSPMIGMSTEIKDPDRFKESFKQLLLDRTNMYQKIVECKNIFNTAAKESCINLIKTRLGCQSRCPGCGTKCDNTEINHTKHYSSHHLGGVFYGWRIQGTNQLYQPRQKYFLERTPEWFDDLEQKSKTGDLCNDSKPPAEQRRAWMAVRHAWIKRYSTDGMEDLEKYDEKFYPAIESVSADFEPEWDYSQL</sequence>
<dbReference type="AlphaFoldDB" id="A0A815SRK3"/>
<gene>
    <name evidence="1" type="ORF">IZO911_LOCUS23777</name>
    <name evidence="3" type="ORF">KXQ929_LOCUS15417</name>
    <name evidence="4" type="ORF">OKA104_LOCUS23568</name>
    <name evidence="2" type="ORF">VCS650_LOCUS41941</name>
</gene>
<evidence type="ECO:0000313" key="5">
    <source>
        <dbReference type="Proteomes" id="UP000663891"/>
    </source>
</evidence>